<gene>
    <name evidence="2" type="ORF">S01H1_61756</name>
</gene>
<evidence type="ECO:0000259" key="1">
    <source>
        <dbReference type="Pfam" id="PF00384"/>
    </source>
</evidence>
<reference evidence="2" key="1">
    <citation type="journal article" date="2014" name="Front. Microbiol.">
        <title>High frequency of phylogenetically diverse reductive dehalogenase-homologous genes in deep subseafloor sedimentary metagenomes.</title>
        <authorList>
            <person name="Kawai M."/>
            <person name="Futagami T."/>
            <person name="Toyoda A."/>
            <person name="Takaki Y."/>
            <person name="Nishi S."/>
            <person name="Hori S."/>
            <person name="Arai W."/>
            <person name="Tsubouchi T."/>
            <person name="Morono Y."/>
            <person name="Uchiyama I."/>
            <person name="Ito T."/>
            <person name="Fujiyama A."/>
            <person name="Inagaki F."/>
            <person name="Takami H."/>
        </authorList>
    </citation>
    <scope>NUCLEOTIDE SEQUENCE</scope>
    <source>
        <strain evidence="2">Expedition CK06-06</strain>
    </source>
</reference>
<dbReference type="PANTHER" id="PTHR43742">
    <property type="entry name" value="TRIMETHYLAMINE-N-OXIDE REDUCTASE"/>
    <property type="match status" value="1"/>
</dbReference>
<dbReference type="InterPro" id="IPR050612">
    <property type="entry name" value="Prok_Mopterin_Oxidored"/>
</dbReference>
<dbReference type="Gene3D" id="3.40.228.10">
    <property type="entry name" value="Dimethylsulfoxide Reductase, domain 2"/>
    <property type="match status" value="1"/>
</dbReference>
<dbReference type="PANTHER" id="PTHR43742:SF2">
    <property type="entry name" value="ASSIMILATORY NITRATE REDUCTASE CATALYTIC SUBUNIT"/>
    <property type="match status" value="1"/>
</dbReference>
<sequence>MQAFGSGAMTNSIREIRDADCIFITGSNTAESHPVISYEVVRAAKRGANVIIVDPRRIPLVDHATHFLQIKPGTDIYVFLAIMHTIIREGWEDKAFINERTEGYDEFKAIVEEFPPERASLISGVSVKQIEATARIYALGERDSGTSAFKDERGRSS</sequence>
<organism evidence="2">
    <name type="scientific">marine sediment metagenome</name>
    <dbReference type="NCBI Taxonomy" id="412755"/>
    <lineage>
        <taxon>unclassified sequences</taxon>
        <taxon>metagenomes</taxon>
        <taxon>ecological metagenomes</taxon>
    </lineage>
</organism>
<dbReference type="AlphaFoldDB" id="X0X0V7"/>
<dbReference type="GO" id="GO:0016491">
    <property type="term" value="F:oxidoreductase activity"/>
    <property type="evidence" value="ECO:0007669"/>
    <property type="project" value="InterPro"/>
</dbReference>
<proteinExistence type="predicted"/>
<evidence type="ECO:0000313" key="2">
    <source>
        <dbReference type="EMBL" id="GAG36635.1"/>
    </source>
</evidence>
<dbReference type="InterPro" id="IPR006656">
    <property type="entry name" value="Mopterin_OxRdtase"/>
</dbReference>
<accession>X0X0V7</accession>
<dbReference type="EMBL" id="BARS01040525">
    <property type="protein sequence ID" value="GAG36635.1"/>
    <property type="molecule type" value="Genomic_DNA"/>
</dbReference>
<comment type="caution">
    <text evidence="2">The sequence shown here is derived from an EMBL/GenBank/DDBJ whole genome shotgun (WGS) entry which is preliminary data.</text>
</comment>
<dbReference type="SUPFAM" id="SSF53706">
    <property type="entry name" value="Formate dehydrogenase/DMSO reductase, domains 1-3"/>
    <property type="match status" value="1"/>
</dbReference>
<name>X0X0V7_9ZZZZ</name>
<feature type="domain" description="Molybdopterin oxidoreductase" evidence="1">
    <location>
        <begin position="8"/>
        <end position="129"/>
    </location>
</feature>
<feature type="non-terminal residue" evidence="2">
    <location>
        <position position="157"/>
    </location>
</feature>
<dbReference type="Pfam" id="PF00384">
    <property type="entry name" value="Molybdopterin"/>
    <property type="match status" value="1"/>
</dbReference>
<protein>
    <recommendedName>
        <fullName evidence="1">Molybdopterin oxidoreductase domain-containing protein</fullName>
    </recommendedName>
</protein>